<feature type="region of interest" description="Disordered" evidence="1">
    <location>
        <begin position="484"/>
        <end position="564"/>
    </location>
</feature>
<feature type="region of interest" description="Disordered" evidence="1">
    <location>
        <begin position="1198"/>
        <end position="1243"/>
    </location>
</feature>
<feature type="compositionally biased region" description="Polar residues" evidence="1">
    <location>
        <begin position="239"/>
        <end position="257"/>
    </location>
</feature>
<organism evidence="2 3">
    <name type="scientific">Fusarium torreyae</name>
    <dbReference type="NCBI Taxonomy" id="1237075"/>
    <lineage>
        <taxon>Eukaryota</taxon>
        <taxon>Fungi</taxon>
        <taxon>Dikarya</taxon>
        <taxon>Ascomycota</taxon>
        <taxon>Pezizomycotina</taxon>
        <taxon>Sordariomycetes</taxon>
        <taxon>Hypocreomycetidae</taxon>
        <taxon>Hypocreales</taxon>
        <taxon>Nectriaceae</taxon>
        <taxon>Fusarium</taxon>
    </lineage>
</organism>
<feature type="region of interest" description="Disordered" evidence="1">
    <location>
        <begin position="966"/>
        <end position="995"/>
    </location>
</feature>
<feature type="compositionally biased region" description="Polar residues" evidence="1">
    <location>
        <begin position="853"/>
        <end position="866"/>
    </location>
</feature>
<comment type="caution">
    <text evidence="2">The sequence shown here is derived from an EMBL/GenBank/DDBJ whole genome shotgun (WGS) entry which is preliminary data.</text>
</comment>
<gene>
    <name evidence="2" type="ORF">NW762_003482</name>
</gene>
<feature type="region of interest" description="Disordered" evidence="1">
    <location>
        <begin position="853"/>
        <end position="878"/>
    </location>
</feature>
<feature type="region of interest" description="Disordered" evidence="1">
    <location>
        <begin position="355"/>
        <end position="383"/>
    </location>
</feature>
<feature type="compositionally biased region" description="Polar residues" evidence="1">
    <location>
        <begin position="362"/>
        <end position="381"/>
    </location>
</feature>
<reference evidence="2" key="1">
    <citation type="submission" date="2022-09" db="EMBL/GenBank/DDBJ databases">
        <title>Fusarium specimens isolated from Avocado Roots.</title>
        <authorList>
            <person name="Stajich J."/>
            <person name="Roper C."/>
            <person name="Heimlech-Rivalta G."/>
        </authorList>
    </citation>
    <scope>NUCLEOTIDE SEQUENCE</scope>
    <source>
        <strain evidence="2">CF00136</strain>
    </source>
</reference>
<dbReference type="OrthoDB" id="5074010at2759"/>
<sequence>MSDPRANMAGMAAQFNENNSDNMNVANFHGMRLCDIPGGANNPALMGQPTPKKRATTKQNQTASSAVTVVNDTAVQNYQQQQPTGGMQFDPATGAGAMSPLAYFQQFYALGTGTPQVPQQQSMMMRSPAPGMMNFANMGHVNGAHTQTPMSNVQAPAQSPMQAHIQTPGMVNSRPTFVRNAQATANGARVQAPMMSAQTSFMGHAQVPVQTHMQASIQAHMQTLGMTKARVPVARNAQAPANSSRAQTPMSNAQTPSMGHAQVPVARNTQTPARNPQGVQQQSQGPHPAAPSFIPAQNGMAPQQARVPQDNMQQRVAQPDNKTRNLTPAQSEAIQKQMEMLQSVEANHRLQQEAQDPLNRAHPSTEQPAKQTPESGAMSAQKNDEQMSLDFQAKNDFCNKVRETLVKMGAPAPTQKQKMLNMLQVHGIVAAPDQRPVNQQMKESFMQRLQNGRQPGELPQLPQLDFQQFNARQNFVAQQPAATPLFNDVQPKAGKQTNKAQPKTPKPKAKKPTKKELAEQAERAALDPSDPDYEPLPPSRRPLVRVEPDTFDKNGMPVTPEADVHNVYYTPQPNELSEEEINRFVQIVRDENAGKIPKAPSDSVTSKKKRTTKATSKATSKAAPKTASKAAGAAKPVAIATPPAVQQAPSNDFTTQPTPQSVSANGFTYPAPQAVATNGFTQPIPQAVPANGFTQPAGNVYQTNDASFEDFYGADSYLTPPEQSPVNDFTPQYDDLASQTFDDFFETSTGAVDPNLLPGGVPQDVDQVNGASVQPSSGTPTGYTGDDLMSDFSMLQPLAEATRSASPEGASAPQIGVDDGEDFLDKIFEDTIYDGQATQAIIDAINAGFAKENNTSSQALPQQDSLQPEHAVQPGQMRKVSNELRRVSRETASESVTVADETPVAVSTPVAANAPATASTPATVSAPAAANTSGNNGLIYLASLIRPGMSQEEIVSVLQQVSTDSYSRGTRDASQLAASQSAENQPDGVSNQVQDDSKHFVSDNNACAQFDSSPSCTPSPDQVSSVFDTSPGNGFSSSLPSSPEANASVTESSLVNDQSAVTKPSSVTDSASITGLSTDNFASSGLSDSASTKFTADNTLDGTEIFTQAAIAVNMADRVGFGDYDGFTVSPLMNTLSGPERYVRPSDLEFLTSEFEQPQPPTPLYSPRVDPAWQPHDPNFNLFSVDHDPFKYYKESNDEIDESSNDTTDNIQPSTGANKRKADDETENTNAKPAKKARTDNSAFVSQFALPQCEVRYGPTEGDLLADALQREITEEEHAVNKICNEELMSTEQMMEEWEKYDSPE</sequence>
<name>A0A9W8SAU7_9HYPO</name>
<evidence type="ECO:0000313" key="3">
    <source>
        <dbReference type="Proteomes" id="UP001152049"/>
    </source>
</evidence>
<dbReference type="EMBL" id="JAOQAZ010000004">
    <property type="protein sequence ID" value="KAJ4267375.1"/>
    <property type="molecule type" value="Genomic_DNA"/>
</dbReference>
<proteinExistence type="predicted"/>
<dbReference type="Proteomes" id="UP001152049">
    <property type="component" value="Unassembled WGS sequence"/>
</dbReference>
<feature type="compositionally biased region" description="Polar residues" evidence="1">
    <location>
        <begin position="267"/>
        <end position="285"/>
    </location>
</feature>
<feature type="region of interest" description="Disordered" evidence="1">
    <location>
        <begin position="236"/>
        <end position="331"/>
    </location>
</feature>
<feature type="region of interest" description="Disordered" evidence="1">
    <location>
        <begin position="590"/>
        <end position="659"/>
    </location>
</feature>
<evidence type="ECO:0000313" key="2">
    <source>
        <dbReference type="EMBL" id="KAJ4267375.1"/>
    </source>
</evidence>
<accession>A0A9W8SAU7</accession>
<protein>
    <submittedName>
        <fullName evidence="2">Uncharacterized protein</fullName>
    </submittedName>
</protein>
<feature type="region of interest" description="Disordered" evidence="1">
    <location>
        <begin position="1010"/>
        <end position="1074"/>
    </location>
</feature>
<feature type="compositionally biased region" description="Polar residues" evidence="1">
    <location>
        <begin position="1205"/>
        <end position="1217"/>
    </location>
</feature>
<evidence type="ECO:0000256" key="1">
    <source>
        <dbReference type="SAM" id="MobiDB-lite"/>
    </source>
</evidence>
<keyword evidence="3" id="KW-1185">Reference proteome</keyword>
<feature type="compositionally biased region" description="Low complexity" evidence="1">
    <location>
        <begin position="613"/>
        <end position="642"/>
    </location>
</feature>
<feature type="compositionally biased region" description="Polar residues" evidence="1">
    <location>
        <begin position="966"/>
        <end position="994"/>
    </location>
</feature>
<feature type="compositionally biased region" description="Polar residues" evidence="1">
    <location>
        <begin position="647"/>
        <end position="659"/>
    </location>
</feature>
<feature type="compositionally biased region" description="Basic and acidic residues" evidence="1">
    <location>
        <begin position="514"/>
        <end position="525"/>
    </location>
</feature>